<dbReference type="InterPro" id="IPR042101">
    <property type="entry name" value="SRP54_N_sf"/>
</dbReference>
<evidence type="ECO:0000313" key="12">
    <source>
        <dbReference type="EMBL" id="QDV87976.1"/>
    </source>
</evidence>
<organism evidence="12 13">
    <name type="scientific">Stieleria magnilauensis</name>
    <dbReference type="NCBI Taxonomy" id="2527963"/>
    <lineage>
        <taxon>Bacteria</taxon>
        <taxon>Pseudomonadati</taxon>
        <taxon>Planctomycetota</taxon>
        <taxon>Planctomycetia</taxon>
        <taxon>Pirellulales</taxon>
        <taxon>Pirellulaceae</taxon>
        <taxon>Stieleria</taxon>
    </lineage>
</organism>
<evidence type="ECO:0000256" key="1">
    <source>
        <dbReference type="ARBA" id="ARBA00005450"/>
    </source>
</evidence>
<evidence type="ECO:0000259" key="11">
    <source>
        <dbReference type="PROSITE" id="PS00300"/>
    </source>
</evidence>
<gene>
    <name evidence="12" type="primary">ffh</name>
    <name evidence="12" type="ORF">TBK1r_70080</name>
</gene>
<dbReference type="PANTHER" id="PTHR11564">
    <property type="entry name" value="SIGNAL RECOGNITION PARTICLE 54K PROTEIN SRP54"/>
    <property type="match status" value="1"/>
</dbReference>
<evidence type="ECO:0000256" key="4">
    <source>
        <dbReference type="ARBA" id="ARBA00022884"/>
    </source>
</evidence>
<dbReference type="InterPro" id="IPR004780">
    <property type="entry name" value="SRP"/>
</dbReference>
<evidence type="ECO:0000256" key="9">
    <source>
        <dbReference type="ARBA" id="ARBA00048027"/>
    </source>
</evidence>
<protein>
    <recommendedName>
        <fullName evidence="8">signal-recognition-particle GTPase</fullName>
        <ecNumber evidence="8">3.6.5.4</ecNumber>
    </recommendedName>
</protein>
<evidence type="ECO:0000256" key="8">
    <source>
        <dbReference type="ARBA" id="ARBA00035672"/>
    </source>
</evidence>
<evidence type="ECO:0000256" key="5">
    <source>
        <dbReference type="ARBA" id="ARBA00023134"/>
    </source>
</evidence>
<feature type="region of interest" description="Disordered" evidence="10">
    <location>
        <begin position="445"/>
        <end position="491"/>
    </location>
</feature>
<evidence type="ECO:0000256" key="3">
    <source>
        <dbReference type="ARBA" id="ARBA00022801"/>
    </source>
</evidence>
<dbReference type="InterPro" id="IPR036891">
    <property type="entry name" value="Signal_recog_part_SRP54_M_sf"/>
</dbReference>
<dbReference type="InterPro" id="IPR013822">
    <property type="entry name" value="Signal_recog_particl_SRP54_hlx"/>
</dbReference>
<dbReference type="InterPro" id="IPR027417">
    <property type="entry name" value="P-loop_NTPase"/>
</dbReference>
<dbReference type="Pfam" id="PF02881">
    <property type="entry name" value="SRP54_N"/>
    <property type="match status" value="1"/>
</dbReference>
<keyword evidence="4" id="KW-0694">RNA-binding</keyword>
<dbReference type="PROSITE" id="PS00300">
    <property type="entry name" value="SRP54"/>
    <property type="match status" value="1"/>
</dbReference>
<keyword evidence="7" id="KW-0687">Ribonucleoprotein</keyword>
<dbReference type="Pfam" id="PF02978">
    <property type="entry name" value="SRP_SPB"/>
    <property type="match status" value="1"/>
</dbReference>
<keyword evidence="5" id="KW-0342">GTP-binding</keyword>
<dbReference type="CDD" id="cd18539">
    <property type="entry name" value="SRP_G"/>
    <property type="match status" value="1"/>
</dbReference>
<dbReference type="SMART" id="SM00382">
    <property type="entry name" value="AAA"/>
    <property type="match status" value="1"/>
</dbReference>
<feature type="domain" description="SRP54-type proteins GTP-binding" evidence="11">
    <location>
        <begin position="268"/>
        <end position="281"/>
    </location>
</feature>
<feature type="compositionally biased region" description="Basic residues" evidence="10">
    <location>
        <begin position="474"/>
        <end position="491"/>
    </location>
</feature>
<dbReference type="Pfam" id="PF00448">
    <property type="entry name" value="SRP54"/>
    <property type="match status" value="1"/>
</dbReference>
<dbReference type="NCBIfam" id="TIGR00959">
    <property type="entry name" value="ffh"/>
    <property type="match status" value="1"/>
</dbReference>
<name>A0ABX5Y4R3_9BACT</name>
<evidence type="ECO:0000256" key="7">
    <source>
        <dbReference type="ARBA" id="ARBA00023274"/>
    </source>
</evidence>
<evidence type="ECO:0000256" key="10">
    <source>
        <dbReference type="SAM" id="MobiDB-lite"/>
    </source>
</evidence>
<dbReference type="SUPFAM" id="SSF47446">
    <property type="entry name" value="Signal peptide-binding domain"/>
    <property type="match status" value="1"/>
</dbReference>
<keyword evidence="13" id="KW-1185">Reference proteome</keyword>
<dbReference type="Gene3D" id="3.40.50.300">
    <property type="entry name" value="P-loop containing nucleotide triphosphate hydrolases"/>
    <property type="match status" value="1"/>
</dbReference>
<proteinExistence type="inferred from homology"/>
<dbReference type="Gene3D" id="1.10.260.30">
    <property type="entry name" value="Signal recognition particle, SRP54 subunit, M-domain"/>
    <property type="match status" value="1"/>
</dbReference>
<keyword evidence="6" id="KW-0733">Signal recognition particle</keyword>
<dbReference type="EMBL" id="CP036432">
    <property type="protein sequence ID" value="QDV87976.1"/>
    <property type="molecule type" value="Genomic_DNA"/>
</dbReference>
<accession>A0ABX5Y4R3</accession>
<sequence length="491" mass="53337">MFDSLSDGLQSAFKSLRGKGKLSEGNMREGLEIVQRSLLEADVSYPVVQEFMGHVTERALGKKVLLSLRPEQELVRIVHDELVSILGPVDPSIHLKKDGATIIMLCGLQGSGKTTTCGKLAQLLIEQKIKPTLVAADLQRPAAIEQLKVIGEQLGVPVYSEPDNKNPVQVCKNGVAKAEADGSRVVILDTAGRLAIDEELMAELERIDKKVGPDQVYLVVDGMTGQDAVNSADAFNKSLELDGVVMTKLDGDARGGALLSVKHVTGVPIKFIGTGEHFDALEPFRPEGMAGRILQMGDIVAAAAEAHRIVDEKEREELEAKMASGDFTLDDFKNMMEKVSKPGLMGRMMGLMPGMGQFKEALESEEAAGGIRQTIGAINAMTAEERRNPKIIDASRRTRIAKGAGVQTPVISQLVKQFDVMKPLMQGMAGGSMMDRAKMMQQLQGAMASGNGSLDGMRVKKGTGKRLSNAERAKLRKQRDKLKRQKRRNKR</sequence>
<dbReference type="InterPro" id="IPR004125">
    <property type="entry name" value="Signal_recog_particle_SRP54_M"/>
</dbReference>
<evidence type="ECO:0000313" key="13">
    <source>
        <dbReference type="Proteomes" id="UP000318081"/>
    </source>
</evidence>
<dbReference type="SMART" id="SM00962">
    <property type="entry name" value="SRP54"/>
    <property type="match status" value="1"/>
</dbReference>
<keyword evidence="2" id="KW-0547">Nucleotide-binding</keyword>
<dbReference type="InterPro" id="IPR022941">
    <property type="entry name" value="SRP54"/>
</dbReference>
<reference evidence="12 13" key="1">
    <citation type="submission" date="2019-02" db="EMBL/GenBank/DDBJ databases">
        <title>Deep-cultivation of Planctomycetes and their phenomic and genomic characterization uncovers novel biology.</title>
        <authorList>
            <person name="Wiegand S."/>
            <person name="Jogler M."/>
            <person name="Boedeker C."/>
            <person name="Pinto D."/>
            <person name="Vollmers J."/>
            <person name="Rivas-Marin E."/>
            <person name="Kohn T."/>
            <person name="Peeters S.H."/>
            <person name="Heuer A."/>
            <person name="Rast P."/>
            <person name="Oberbeckmann S."/>
            <person name="Bunk B."/>
            <person name="Jeske O."/>
            <person name="Meyerdierks A."/>
            <person name="Storesund J.E."/>
            <person name="Kallscheuer N."/>
            <person name="Luecker S."/>
            <person name="Lage O.M."/>
            <person name="Pohl T."/>
            <person name="Merkel B.J."/>
            <person name="Hornburger P."/>
            <person name="Mueller R.-W."/>
            <person name="Bruemmer F."/>
            <person name="Labrenz M."/>
            <person name="Spormann A.M."/>
            <person name="Op den Camp H."/>
            <person name="Overmann J."/>
            <person name="Amann R."/>
            <person name="Jetten M.S.M."/>
            <person name="Mascher T."/>
            <person name="Medema M.H."/>
            <person name="Devos D.P."/>
            <person name="Kaster A.-K."/>
            <person name="Ovreas L."/>
            <person name="Rohde M."/>
            <person name="Galperin M.Y."/>
            <person name="Jogler C."/>
        </authorList>
    </citation>
    <scope>NUCLEOTIDE SEQUENCE [LARGE SCALE GENOMIC DNA]</scope>
    <source>
        <strain evidence="12 13">TBK1r</strain>
    </source>
</reference>
<evidence type="ECO:0000256" key="6">
    <source>
        <dbReference type="ARBA" id="ARBA00023135"/>
    </source>
</evidence>
<dbReference type="RefSeq" id="WP_145219958.1">
    <property type="nucleotide sequence ID" value="NZ_CP036432.1"/>
</dbReference>
<keyword evidence="3" id="KW-0378">Hydrolase</keyword>
<evidence type="ECO:0000256" key="2">
    <source>
        <dbReference type="ARBA" id="ARBA00022741"/>
    </source>
</evidence>
<dbReference type="SUPFAM" id="SSF52540">
    <property type="entry name" value="P-loop containing nucleoside triphosphate hydrolases"/>
    <property type="match status" value="1"/>
</dbReference>
<dbReference type="Gene3D" id="1.20.120.140">
    <property type="entry name" value="Signal recognition particle SRP54, nucleotide-binding domain"/>
    <property type="match status" value="1"/>
</dbReference>
<dbReference type="InterPro" id="IPR003593">
    <property type="entry name" value="AAA+_ATPase"/>
</dbReference>
<dbReference type="Proteomes" id="UP000318081">
    <property type="component" value="Chromosome"/>
</dbReference>
<comment type="catalytic activity">
    <reaction evidence="9">
        <text>GTP + H2O = GDP + phosphate + H(+)</text>
        <dbReference type="Rhea" id="RHEA:19669"/>
        <dbReference type="ChEBI" id="CHEBI:15377"/>
        <dbReference type="ChEBI" id="CHEBI:15378"/>
        <dbReference type="ChEBI" id="CHEBI:37565"/>
        <dbReference type="ChEBI" id="CHEBI:43474"/>
        <dbReference type="ChEBI" id="CHEBI:58189"/>
        <dbReference type="EC" id="3.6.5.4"/>
    </reaction>
</comment>
<dbReference type="EC" id="3.6.5.4" evidence="8"/>
<comment type="similarity">
    <text evidence="1">Belongs to the GTP-binding SRP family. SRP54 subfamily.</text>
</comment>
<dbReference type="InterPro" id="IPR000897">
    <property type="entry name" value="SRP54_GTPase_dom"/>
</dbReference>
<dbReference type="SMART" id="SM00963">
    <property type="entry name" value="SRP54_N"/>
    <property type="match status" value="1"/>
</dbReference>
<dbReference type="PANTHER" id="PTHR11564:SF5">
    <property type="entry name" value="SIGNAL RECOGNITION PARTICLE SUBUNIT SRP54"/>
    <property type="match status" value="1"/>
</dbReference>